<dbReference type="EMBL" id="BMXR01000014">
    <property type="protein sequence ID" value="GGX71147.1"/>
    <property type="molecule type" value="Genomic_DNA"/>
</dbReference>
<dbReference type="Proteomes" id="UP000626148">
    <property type="component" value="Unassembled WGS sequence"/>
</dbReference>
<name>A0A918NJ57_9GAMM</name>
<comment type="caution">
    <text evidence="2">The sequence shown here is derived from an EMBL/GenBank/DDBJ whole genome shotgun (WGS) entry which is preliminary data.</text>
</comment>
<sequence>MSIAFRRLSTLAATFALAGCVTNGMDAELTRCTFPDSSRTPAPAFICGETVDGFHLTRLTSVPPSDTTSTQDRIETGRLEIQQAMALEWLEDWFGHLNGDDTDTAREVILTWLDEELRVVRTRTSPTGTLWLLTGLPDPEDTVQARVRARLVAAGVDPAVR</sequence>
<keyword evidence="3" id="KW-1185">Reference proteome</keyword>
<keyword evidence="1" id="KW-0732">Signal</keyword>
<dbReference type="PROSITE" id="PS51257">
    <property type="entry name" value="PROKAR_LIPOPROTEIN"/>
    <property type="match status" value="1"/>
</dbReference>
<evidence type="ECO:0000256" key="1">
    <source>
        <dbReference type="SAM" id="SignalP"/>
    </source>
</evidence>
<evidence type="ECO:0000313" key="3">
    <source>
        <dbReference type="Proteomes" id="UP000626148"/>
    </source>
</evidence>
<feature type="chain" id="PRO_5038032286" evidence="1">
    <location>
        <begin position="19"/>
        <end position="161"/>
    </location>
</feature>
<accession>A0A918NJ57</accession>
<feature type="signal peptide" evidence="1">
    <location>
        <begin position="1"/>
        <end position="18"/>
    </location>
</feature>
<evidence type="ECO:0000313" key="2">
    <source>
        <dbReference type="EMBL" id="GGX71147.1"/>
    </source>
</evidence>
<proteinExistence type="predicted"/>
<dbReference type="RefSeq" id="WP_189612716.1">
    <property type="nucleotide sequence ID" value="NZ_BMXR01000014.1"/>
</dbReference>
<organism evidence="2 3">
    <name type="scientific">Saccharospirillum salsuginis</name>
    <dbReference type="NCBI Taxonomy" id="418750"/>
    <lineage>
        <taxon>Bacteria</taxon>
        <taxon>Pseudomonadati</taxon>
        <taxon>Pseudomonadota</taxon>
        <taxon>Gammaproteobacteria</taxon>
        <taxon>Oceanospirillales</taxon>
        <taxon>Saccharospirillaceae</taxon>
        <taxon>Saccharospirillum</taxon>
    </lineage>
</organism>
<reference evidence="2" key="2">
    <citation type="submission" date="2020-09" db="EMBL/GenBank/DDBJ databases">
        <authorList>
            <person name="Sun Q."/>
            <person name="Kim S."/>
        </authorList>
    </citation>
    <scope>NUCLEOTIDE SEQUENCE</scope>
    <source>
        <strain evidence="2">KCTC 22169</strain>
    </source>
</reference>
<protein>
    <submittedName>
        <fullName evidence="2">Uncharacterized protein</fullName>
    </submittedName>
</protein>
<gene>
    <name evidence="2" type="ORF">GCM10007392_43280</name>
</gene>
<reference evidence="2" key="1">
    <citation type="journal article" date="2014" name="Int. J. Syst. Evol. Microbiol.">
        <title>Complete genome sequence of Corynebacterium casei LMG S-19264T (=DSM 44701T), isolated from a smear-ripened cheese.</title>
        <authorList>
            <consortium name="US DOE Joint Genome Institute (JGI-PGF)"/>
            <person name="Walter F."/>
            <person name="Albersmeier A."/>
            <person name="Kalinowski J."/>
            <person name="Ruckert C."/>
        </authorList>
    </citation>
    <scope>NUCLEOTIDE SEQUENCE</scope>
    <source>
        <strain evidence="2">KCTC 22169</strain>
    </source>
</reference>
<dbReference type="AlphaFoldDB" id="A0A918NJ57"/>